<organism evidence="2 3">
    <name type="scientific">Cyclospora cayetanensis</name>
    <dbReference type="NCBI Taxonomy" id="88456"/>
    <lineage>
        <taxon>Eukaryota</taxon>
        <taxon>Sar</taxon>
        <taxon>Alveolata</taxon>
        <taxon>Apicomplexa</taxon>
        <taxon>Conoidasida</taxon>
        <taxon>Coccidia</taxon>
        <taxon>Eucoccidiorida</taxon>
        <taxon>Eimeriorina</taxon>
        <taxon>Eimeriidae</taxon>
        <taxon>Cyclospora</taxon>
    </lineage>
</organism>
<dbReference type="InParanoid" id="A0A1D3CU75"/>
<dbReference type="AlphaFoldDB" id="A0A1D3CU75"/>
<gene>
    <name evidence="2" type="ORF">cyc_06794</name>
</gene>
<dbReference type="Proteomes" id="UP000095192">
    <property type="component" value="Unassembled WGS sequence"/>
</dbReference>
<dbReference type="EMBL" id="JROU02001941">
    <property type="protein sequence ID" value="OEH74750.1"/>
    <property type="molecule type" value="Genomic_DNA"/>
</dbReference>
<evidence type="ECO:0000256" key="1">
    <source>
        <dbReference type="SAM" id="MobiDB-lite"/>
    </source>
</evidence>
<dbReference type="VEuPathDB" id="ToxoDB:cyc_06794"/>
<reference evidence="2 3" key="1">
    <citation type="journal article" date="2016" name="BMC Genomics">
        <title>Comparative genomics reveals Cyclospora cayetanensis possesses coccidia-like metabolism and invasion components but unique surface antigens.</title>
        <authorList>
            <person name="Liu S."/>
            <person name="Wang L."/>
            <person name="Zheng H."/>
            <person name="Xu Z."/>
            <person name="Roellig D.M."/>
            <person name="Li N."/>
            <person name="Frace M.A."/>
            <person name="Tang K."/>
            <person name="Arrowood M.J."/>
            <person name="Moss D.M."/>
            <person name="Zhang L."/>
            <person name="Feng Y."/>
            <person name="Xiao L."/>
        </authorList>
    </citation>
    <scope>NUCLEOTIDE SEQUENCE [LARGE SCALE GENOMIC DNA]</scope>
    <source>
        <strain evidence="2 3">CHN_HEN01</strain>
    </source>
</reference>
<proteinExistence type="predicted"/>
<evidence type="ECO:0000313" key="3">
    <source>
        <dbReference type="Proteomes" id="UP000095192"/>
    </source>
</evidence>
<comment type="caution">
    <text evidence="2">The sequence shown here is derived from an EMBL/GenBank/DDBJ whole genome shotgun (WGS) entry which is preliminary data.</text>
</comment>
<keyword evidence="3" id="KW-1185">Reference proteome</keyword>
<protein>
    <submittedName>
        <fullName evidence="2">Uncharacterized protein</fullName>
    </submittedName>
</protein>
<evidence type="ECO:0000313" key="2">
    <source>
        <dbReference type="EMBL" id="OEH74750.1"/>
    </source>
</evidence>
<sequence length="172" mass="18217">MNSIDGGRSPRHIQSRLCINLHKAPRKRGESGPKGPQGAPGVSPEIPGAPDRRGGGAGWEFYVAFGWLVLGSQVGSLPSIHSPDEGLPRIANIPFRSVFVGWKASRRRILSALYVQQAAEIPSKYLLVVECPRSCWLGASSPAVTCSLGAPNAKHAPGPLSCLLLDPGPQQP</sequence>
<feature type="region of interest" description="Disordered" evidence="1">
    <location>
        <begin position="23"/>
        <end position="50"/>
    </location>
</feature>
<accession>A0A1D3CU75</accession>
<name>A0A1D3CU75_9EIME</name>